<evidence type="ECO:0000256" key="7">
    <source>
        <dbReference type="SAM" id="MobiDB-lite"/>
    </source>
</evidence>
<dbReference type="EMBL" id="JACIFH010000001">
    <property type="protein sequence ID" value="MBB4139991.1"/>
    <property type="molecule type" value="Genomic_DNA"/>
</dbReference>
<dbReference type="GO" id="GO:0005524">
    <property type="term" value="F:ATP binding"/>
    <property type="evidence" value="ECO:0007669"/>
    <property type="project" value="UniProtKB-KW"/>
</dbReference>
<evidence type="ECO:0000256" key="3">
    <source>
        <dbReference type="ARBA" id="ARBA00022840"/>
    </source>
</evidence>
<dbReference type="PROSITE" id="PS01036">
    <property type="entry name" value="HSP70_3"/>
    <property type="match status" value="1"/>
</dbReference>
<keyword evidence="3 6" id="KW-0067">ATP-binding</keyword>
<keyword evidence="2 6" id="KW-0547">Nucleotide-binding</keyword>
<protein>
    <submittedName>
        <fullName evidence="8">Actin-like ATPase involved in cell morphogenesis</fullName>
    </submittedName>
</protein>
<feature type="compositionally biased region" description="Basic and acidic residues" evidence="7">
    <location>
        <begin position="562"/>
        <end position="576"/>
    </location>
</feature>
<evidence type="ECO:0000256" key="2">
    <source>
        <dbReference type="ARBA" id="ARBA00022741"/>
    </source>
</evidence>
<reference evidence="8 9" key="1">
    <citation type="submission" date="2020-08" db="EMBL/GenBank/DDBJ databases">
        <title>Sequencing the genomes of 1000 actinobacteria strains.</title>
        <authorList>
            <person name="Klenk H.-P."/>
        </authorList>
    </citation>
    <scope>NUCLEOTIDE SEQUENCE [LARGE SCALE GENOMIC DNA]</scope>
    <source>
        <strain evidence="8 9">DSM 19600</strain>
    </source>
</reference>
<gene>
    <name evidence="8" type="ORF">BKA10_001785</name>
</gene>
<sequence>MSDGLLYCAVDVGTSRTSTAIAEVEATGVVVRTSHLGHGGDTAPSAVFVADDEILHGDLAERRGVGEPARLLRDYKRRIGDEVPLTVAGRSVTAQELYARTVEWAVATATAGREPAGLTVTVPAAWGTHRRDLVRAALAARGLPDPTLVSEPEAAAYHYAAQSEWSPGAVLAVYDLGAGTFDIAFVRVGETPAEMTVLHTAGIDDLGGADFDDAVVEHVLSSAGRVTASAAPVTLATLRRECVAAKEALSFDTEAAIPVMLDGTGGTVRLVRSEFEAMIDDTIARTVHTFDDARVAAGLKPDEITAVLLSGGSSRIPLVAQLLSEQLDLDLRMDADPKAVVALGAARAKADAAAAVTASLAELEPAGRTGPAAWLASLDPATDLDSAATDLETTGAVAAADARTPVAITAGADARPRLAPALLALHPRRWRMAMTGTAAAATLVGTLALGSSVATAQGLLPVDAPAAGSLDSALAYTGTLSSLTRPYEMDAGSSLPWVTELPAEGAVPPAAEPGDTAPPAGEAPDDADARSDEPEPNPFSPVLPADPDEDEAGAEPAPADRFLVHAEEVAEAEAAKDPPAARPAGSSTPAPRASTSPSPKPSAAASATPSPSPTSSPASTPTPTPTRSATPTPDPSPSTAPDPTPDPTPSTAPDPTPTSEPSPDPSPTSDPTPDPAPTSEPTPDPSPTSEPSPPPSPGPTPESTTGA</sequence>
<evidence type="ECO:0000313" key="9">
    <source>
        <dbReference type="Proteomes" id="UP000549113"/>
    </source>
</evidence>
<dbReference type="SUPFAM" id="SSF53067">
    <property type="entry name" value="Actin-like ATPase domain"/>
    <property type="match status" value="2"/>
</dbReference>
<dbReference type="RefSeq" id="WP_183499586.1">
    <property type="nucleotide sequence ID" value="NZ_BAABCO010000005.1"/>
</dbReference>
<proteinExistence type="inferred from homology"/>
<dbReference type="Gene3D" id="3.30.420.40">
    <property type="match status" value="2"/>
</dbReference>
<dbReference type="Proteomes" id="UP000549113">
    <property type="component" value="Unassembled WGS sequence"/>
</dbReference>
<dbReference type="InterPro" id="IPR043129">
    <property type="entry name" value="ATPase_NBD"/>
</dbReference>
<feature type="compositionally biased region" description="Pro residues" evidence="7">
    <location>
        <begin position="632"/>
        <end position="700"/>
    </location>
</feature>
<evidence type="ECO:0000256" key="4">
    <source>
        <dbReference type="ARBA" id="ARBA00023016"/>
    </source>
</evidence>
<dbReference type="AlphaFoldDB" id="A0AA40SPK1"/>
<comment type="caution">
    <text evidence="8">The sequence shown here is derived from an EMBL/GenBank/DDBJ whole genome shotgun (WGS) entry which is preliminary data.</text>
</comment>
<keyword evidence="5" id="KW-0143">Chaperone</keyword>
<dbReference type="InterPro" id="IPR013126">
    <property type="entry name" value="Hsp_70_fam"/>
</dbReference>
<evidence type="ECO:0000256" key="1">
    <source>
        <dbReference type="ARBA" id="ARBA00007381"/>
    </source>
</evidence>
<organism evidence="8 9">
    <name type="scientific">Microbacterium invictum</name>
    <dbReference type="NCBI Taxonomy" id="515415"/>
    <lineage>
        <taxon>Bacteria</taxon>
        <taxon>Bacillati</taxon>
        <taxon>Actinomycetota</taxon>
        <taxon>Actinomycetes</taxon>
        <taxon>Micrococcales</taxon>
        <taxon>Microbacteriaceae</taxon>
        <taxon>Microbacterium</taxon>
    </lineage>
</organism>
<dbReference type="PANTHER" id="PTHR19375">
    <property type="entry name" value="HEAT SHOCK PROTEIN 70KDA"/>
    <property type="match status" value="1"/>
</dbReference>
<dbReference type="Gene3D" id="3.90.640.10">
    <property type="entry name" value="Actin, Chain A, domain 4"/>
    <property type="match status" value="1"/>
</dbReference>
<evidence type="ECO:0000313" key="8">
    <source>
        <dbReference type="EMBL" id="MBB4139991.1"/>
    </source>
</evidence>
<keyword evidence="9" id="KW-1185">Reference proteome</keyword>
<feature type="region of interest" description="Disordered" evidence="7">
    <location>
        <begin position="505"/>
        <end position="707"/>
    </location>
</feature>
<feature type="compositionally biased region" description="Low complexity" evidence="7">
    <location>
        <begin position="505"/>
        <end position="522"/>
    </location>
</feature>
<dbReference type="InterPro" id="IPR018181">
    <property type="entry name" value="Heat_shock_70_CS"/>
</dbReference>
<accession>A0AA40SPK1</accession>
<feature type="compositionally biased region" description="Low complexity" evidence="7">
    <location>
        <begin position="582"/>
        <end position="609"/>
    </location>
</feature>
<dbReference type="GO" id="GO:0140662">
    <property type="term" value="F:ATP-dependent protein folding chaperone"/>
    <property type="evidence" value="ECO:0007669"/>
    <property type="project" value="InterPro"/>
</dbReference>
<evidence type="ECO:0000256" key="5">
    <source>
        <dbReference type="ARBA" id="ARBA00023186"/>
    </source>
</evidence>
<comment type="similarity">
    <text evidence="1 6">Belongs to the heat shock protein 70 family.</text>
</comment>
<keyword evidence="4" id="KW-0346">Stress response</keyword>
<dbReference type="PRINTS" id="PR00301">
    <property type="entry name" value="HEATSHOCK70"/>
</dbReference>
<dbReference type="Pfam" id="PF00012">
    <property type="entry name" value="HSP70"/>
    <property type="match status" value="1"/>
</dbReference>
<feature type="compositionally biased region" description="Pro residues" evidence="7">
    <location>
        <begin position="610"/>
        <end position="624"/>
    </location>
</feature>
<evidence type="ECO:0000256" key="6">
    <source>
        <dbReference type="RuleBase" id="RU003322"/>
    </source>
</evidence>
<name>A0AA40SPK1_9MICO</name>